<dbReference type="InterPro" id="IPR045596">
    <property type="entry name" value="DUF6459"/>
</dbReference>
<evidence type="ECO:0000256" key="1">
    <source>
        <dbReference type="SAM" id="MobiDB-lite"/>
    </source>
</evidence>
<dbReference type="OrthoDB" id="4775331at2"/>
<sequence>MTSARTAQMTYVDPPPARLRVVPVPRYEPEALESGSGVREPLVSPPRQPVAPPRPEAVNIEIRQFATGAVKLVLEVMDRRRPIGQLGRVALPHISDQFRVLLAAGSATRSPASSTLLRLHSQSSRPDAAEVTVVYRRGDRVHAMGARVEKRLITMPAAVPAAPRRKQWRWMLVAVTVE</sequence>
<gene>
    <name evidence="2" type="ORF">DFR67_11376</name>
</gene>
<feature type="compositionally biased region" description="Pro residues" evidence="1">
    <location>
        <begin position="43"/>
        <end position="54"/>
    </location>
</feature>
<protein>
    <submittedName>
        <fullName evidence="2">Uncharacterized protein</fullName>
    </submittedName>
</protein>
<comment type="caution">
    <text evidence="2">The sequence shown here is derived from an EMBL/GenBank/DDBJ whole genome shotgun (WGS) entry which is preliminary data.</text>
</comment>
<dbReference type="EMBL" id="QJSP01000013">
    <property type="protein sequence ID" value="PYE14282.1"/>
    <property type="molecule type" value="Genomic_DNA"/>
</dbReference>
<accession>A0A318RQR1</accession>
<dbReference type="RefSeq" id="WP_146240494.1">
    <property type="nucleotide sequence ID" value="NZ_QJSP01000013.1"/>
</dbReference>
<evidence type="ECO:0000313" key="2">
    <source>
        <dbReference type="EMBL" id="PYE14282.1"/>
    </source>
</evidence>
<reference evidence="2 3" key="1">
    <citation type="submission" date="2018-06" db="EMBL/GenBank/DDBJ databases">
        <title>Genomic Encyclopedia of Type Strains, Phase IV (KMG-IV): sequencing the most valuable type-strain genomes for metagenomic binning, comparative biology and taxonomic classification.</title>
        <authorList>
            <person name="Goeker M."/>
        </authorList>
    </citation>
    <scope>NUCLEOTIDE SEQUENCE [LARGE SCALE GENOMIC DNA]</scope>
    <source>
        <strain evidence="2 3">DSM 45521</strain>
    </source>
</reference>
<name>A0A318RQR1_WILLI</name>
<organism evidence="2 3">
    <name type="scientific">Williamsia limnetica</name>
    <dbReference type="NCBI Taxonomy" id="882452"/>
    <lineage>
        <taxon>Bacteria</taxon>
        <taxon>Bacillati</taxon>
        <taxon>Actinomycetota</taxon>
        <taxon>Actinomycetes</taxon>
        <taxon>Mycobacteriales</taxon>
        <taxon>Nocardiaceae</taxon>
        <taxon>Williamsia</taxon>
    </lineage>
</organism>
<evidence type="ECO:0000313" key="3">
    <source>
        <dbReference type="Proteomes" id="UP000247591"/>
    </source>
</evidence>
<keyword evidence="3" id="KW-1185">Reference proteome</keyword>
<feature type="region of interest" description="Disordered" evidence="1">
    <location>
        <begin position="30"/>
        <end position="54"/>
    </location>
</feature>
<proteinExistence type="predicted"/>
<dbReference type="Pfam" id="PF20060">
    <property type="entry name" value="DUF6459"/>
    <property type="match status" value="1"/>
</dbReference>
<dbReference type="AlphaFoldDB" id="A0A318RQR1"/>
<dbReference type="Proteomes" id="UP000247591">
    <property type="component" value="Unassembled WGS sequence"/>
</dbReference>